<evidence type="ECO:0000256" key="1">
    <source>
        <dbReference type="SAM" id="Phobius"/>
    </source>
</evidence>
<dbReference type="AlphaFoldDB" id="A0A840MS56"/>
<keyword evidence="1" id="KW-1133">Transmembrane helix</keyword>
<dbReference type="EMBL" id="JACHHY010000014">
    <property type="protein sequence ID" value="MBB5019103.1"/>
    <property type="molecule type" value="Genomic_DNA"/>
</dbReference>
<name>A0A840MS56_9PROT</name>
<organism evidence="2 3">
    <name type="scientific">Chitinivorax tropicus</name>
    <dbReference type="NCBI Taxonomy" id="714531"/>
    <lineage>
        <taxon>Bacteria</taxon>
        <taxon>Pseudomonadati</taxon>
        <taxon>Pseudomonadota</taxon>
        <taxon>Betaproteobacteria</taxon>
        <taxon>Chitinivorax</taxon>
    </lineage>
</organism>
<accession>A0A840MS56</accession>
<evidence type="ECO:0000313" key="3">
    <source>
        <dbReference type="Proteomes" id="UP000575898"/>
    </source>
</evidence>
<dbReference type="Proteomes" id="UP000575898">
    <property type="component" value="Unassembled WGS sequence"/>
</dbReference>
<dbReference type="RefSeq" id="WP_184039396.1">
    <property type="nucleotide sequence ID" value="NZ_JACHHY010000014.1"/>
</dbReference>
<keyword evidence="1" id="KW-0472">Membrane</keyword>
<reference evidence="2 3" key="1">
    <citation type="submission" date="2020-08" db="EMBL/GenBank/DDBJ databases">
        <title>Genomic Encyclopedia of Type Strains, Phase IV (KMG-IV): sequencing the most valuable type-strain genomes for metagenomic binning, comparative biology and taxonomic classification.</title>
        <authorList>
            <person name="Goeker M."/>
        </authorList>
    </citation>
    <scope>NUCLEOTIDE SEQUENCE [LARGE SCALE GENOMIC DNA]</scope>
    <source>
        <strain evidence="2 3">DSM 27165</strain>
    </source>
</reference>
<gene>
    <name evidence="2" type="ORF">HNQ59_002401</name>
</gene>
<sequence length="508" mass="54926">MIDKKGAPGGLSWARFEAIAADSAQWLWGTAQGAFNEKASTSQIIVDAVIGMIPLVGDGTAVRDLIAVSIGLADDPKKRDDVWQWALLVILLFALIPVLGGVIKGVGRLLIRLGVTLAHTKGLARSRLVIEAAQDIVALLNRLGEGNAERFLKRLNFEHYQSQIMGKFHDFIYTINGVLVSINRKTANTRLLSWFAEASAALTKKLNWLLEKGQSMIPQALKTLNDTLKEIQAVVYSGGQTTSKTVAHTAASGEKAAVHYADELKLLEGEGALISARGGWQQNPASLDKAEKKGLYKHDPGYPDLGLRASDISTYSGKIVNRALEPGETIYRVFGPVRAEGVHGYKQGGAALAAGNPKYTNKFWGIGPPPKTAEEWRHLSAVLDEWNHDGFMLVGTIKEPNRVKGCVGKISEQAGDKIKGQYLTGGGKQVMLEIPGELAGKLNSIGDKVIAEGKPQTLLLDGVEWVIRPTGWKDVNGIHGYGQLAKQAGVQTARLGTREQASKEHRNE</sequence>
<keyword evidence="1" id="KW-0812">Transmembrane</keyword>
<protein>
    <submittedName>
        <fullName evidence="2">Uncharacterized protein</fullName>
    </submittedName>
</protein>
<dbReference type="InterPro" id="IPR049802">
    <property type="entry name" value="RhsC-like_FIX"/>
</dbReference>
<dbReference type="CDD" id="cd20746">
    <property type="entry name" value="FIX_Ntox15_NUC_DUF4112_RhsA-like"/>
    <property type="match status" value="1"/>
</dbReference>
<evidence type="ECO:0000313" key="2">
    <source>
        <dbReference type="EMBL" id="MBB5019103.1"/>
    </source>
</evidence>
<comment type="caution">
    <text evidence="2">The sequence shown here is derived from an EMBL/GenBank/DDBJ whole genome shotgun (WGS) entry which is preliminary data.</text>
</comment>
<keyword evidence="3" id="KW-1185">Reference proteome</keyword>
<feature type="transmembrane region" description="Helical" evidence="1">
    <location>
        <begin position="82"/>
        <end position="103"/>
    </location>
</feature>
<proteinExistence type="predicted"/>